<dbReference type="InterPro" id="IPR001356">
    <property type="entry name" value="HD"/>
</dbReference>
<gene>
    <name evidence="10" type="primary">DUXB</name>
</gene>
<dbReference type="PANTHER" id="PTHR46123:SF5">
    <property type="entry name" value="DOUBLE HOMEOBOX PROTEIN B"/>
    <property type="match status" value="1"/>
</dbReference>
<feature type="domain" description="Homeobox" evidence="8">
    <location>
        <begin position="148"/>
        <end position="202"/>
    </location>
</feature>
<dbReference type="InterPro" id="IPR051306">
    <property type="entry name" value="Homeobox_regulator"/>
</dbReference>
<dbReference type="InterPro" id="IPR009057">
    <property type="entry name" value="Homeodomain-like_sf"/>
</dbReference>
<evidence type="ECO:0000256" key="6">
    <source>
        <dbReference type="RuleBase" id="RU000682"/>
    </source>
</evidence>
<dbReference type="GeneID" id="112915794"/>
<evidence type="ECO:0000256" key="5">
    <source>
        <dbReference type="PROSITE-ProRule" id="PRU00108"/>
    </source>
</evidence>
<dbReference type="PANTHER" id="PTHR46123">
    <property type="entry name" value="MIX-TYPE HOMEOBOX GENE 1-RELATED"/>
    <property type="match status" value="1"/>
</dbReference>
<keyword evidence="4 5" id="KW-0539">Nucleus</keyword>
<accession>A0ABM4YCQ8</accession>
<evidence type="ECO:0000313" key="9">
    <source>
        <dbReference type="Proteomes" id="UP001652641"/>
    </source>
</evidence>
<proteinExistence type="predicted"/>
<dbReference type="SUPFAM" id="SSF46689">
    <property type="entry name" value="Homeodomain-like"/>
    <property type="match status" value="2"/>
</dbReference>
<keyword evidence="9" id="KW-1185">Reference proteome</keyword>
<feature type="compositionally biased region" description="Low complexity" evidence="7">
    <location>
        <begin position="20"/>
        <end position="29"/>
    </location>
</feature>
<protein>
    <submittedName>
        <fullName evidence="10">Double homeobox protein B</fullName>
    </submittedName>
</protein>
<comment type="subcellular location">
    <subcellularLocation>
        <location evidence="1 5 6">Nucleus</location>
    </subcellularLocation>
</comment>
<dbReference type="CDD" id="cd00086">
    <property type="entry name" value="homeodomain"/>
    <property type="match status" value="2"/>
</dbReference>
<feature type="domain" description="Homeobox" evidence="8">
    <location>
        <begin position="61"/>
        <end position="121"/>
    </location>
</feature>
<evidence type="ECO:0000313" key="10">
    <source>
        <dbReference type="RefSeq" id="XP_072588069.1"/>
    </source>
</evidence>
<evidence type="ECO:0000256" key="4">
    <source>
        <dbReference type="ARBA" id="ARBA00023242"/>
    </source>
</evidence>
<evidence type="ECO:0000256" key="2">
    <source>
        <dbReference type="ARBA" id="ARBA00023125"/>
    </source>
</evidence>
<dbReference type="SMART" id="SM00389">
    <property type="entry name" value="HOX"/>
    <property type="match status" value="2"/>
</dbReference>
<evidence type="ECO:0000256" key="3">
    <source>
        <dbReference type="ARBA" id="ARBA00023155"/>
    </source>
</evidence>
<feature type="DNA-binding region" description="Homeobox" evidence="5">
    <location>
        <begin position="63"/>
        <end position="122"/>
    </location>
</feature>
<dbReference type="PROSITE" id="PS50071">
    <property type="entry name" value="HOMEOBOX_2"/>
    <property type="match status" value="2"/>
</dbReference>
<evidence type="ECO:0000259" key="8">
    <source>
        <dbReference type="PROSITE" id="PS50071"/>
    </source>
</evidence>
<feature type="compositionally biased region" description="Polar residues" evidence="7">
    <location>
        <begin position="199"/>
        <end position="216"/>
    </location>
</feature>
<keyword evidence="3 5" id="KW-0371">Homeobox</keyword>
<reference evidence="10" key="1">
    <citation type="submission" date="2025-08" db="UniProtKB">
        <authorList>
            <consortium name="RefSeq"/>
        </authorList>
    </citation>
    <scope>IDENTIFICATION</scope>
    <source>
        <tissue evidence="10">Cell line</tissue>
    </source>
</reference>
<feature type="region of interest" description="Disordered" evidence="7">
    <location>
        <begin position="1"/>
        <end position="31"/>
    </location>
</feature>
<dbReference type="Pfam" id="PF00046">
    <property type="entry name" value="Homeodomain"/>
    <property type="match status" value="2"/>
</dbReference>
<feature type="DNA-binding region" description="Homeobox" evidence="5">
    <location>
        <begin position="150"/>
        <end position="203"/>
    </location>
</feature>
<dbReference type="Gene3D" id="1.10.10.60">
    <property type="entry name" value="Homeodomain-like"/>
    <property type="match status" value="2"/>
</dbReference>
<organism evidence="9 10">
    <name type="scientific">Vulpes vulpes</name>
    <name type="common">Red fox</name>
    <dbReference type="NCBI Taxonomy" id="9627"/>
    <lineage>
        <taxon>Eukaryota</taxon>
        <taxon>Metazoa</taxon>
        <taxon>Chordata</taxon>
        <taxon>Craniata</taxon>
        <taxon>Vertebrata</taxon>
        <taxon>Euteleostomi</taxon>
        <taxon>Mammalia</taxon>
        <taxon>Eutheria</taxon>
        <taxon>Laurasiatheria</taxon>
        <taxon>Carnivora</taxon>
        <taxon>Caniformia</taxon>
        <taxon>Canidae</taxon>
        <taxon>Vulpes</taxon>
    </lineage>
</organism>
<keyword evidence="2 5" id="KW-0238">DNA-binding</keyword>
<name>A0ABM4YCQ8_VULVU</name>
<sequence length="390" mass="44683">MKDGAAAPGEDMDVRSLEPSGETGSSEGETTWKVDGREFLIHKHNLHTPFPIFSSSGILQKETWQGRIVYNQSQKDILQEWFKQNPYPDKATRKQRAKEIGIPESKIQIWFKNHRAKQRRLQFGCSFGKNKTQGQHQYQPWTQEYLPKAARQDWTPITRSQSHTLVQAFERNQFPDITTRKKLANKMGIQEPRIQTWFQNQRSLHPGQSRSESMNSLADGPNGRPGLTAQQHQINQSTLLGRSHHFSSSNSFSRNQTFLPASLPFHESSVPCLSQRPSVMIVQPTQATQRENSVSTLSLTNYLPMPSTLGGDLSDTQTLFWSPNQEKCQNHKEQSGIGILQLKHYSQPHPEDQKHQLQDLEQVDISYILERWDNVRQALIAKWDPGEGTH</sequence>
<evidence type="ECO:0000256" key="1">
    <source>
        <dbReference type="ARBA" id="ARBA00004123"/>
    </source>
</evidence>
<feature type="region of interest" description="Disordered" evidence="7">
    <location>
        <begin position="199"/>
        <end position="228"/>
    </location>
</feature>
<dbReference type="Proteomes" id="UP001652641">
    <property type="component" value="Chromosome 12"/>
</dbReference>
<dbReference type="RefSeq" id="XP_072588069.1">
    <property type="nucleotide sequence ID" value="XM_072731968.1"/>
</dbReference>
<dbReference type="GO" id="GO:0003677">
    <property type="term" value="F:DNA binding"/>
    <property type="evidence" value="ECO:0007669"/>
    <property type="project" value="UniProtKB-KW"/>
</dbReference>
<evidence type="ECO:0000256" key="7">
    <source>
        <dbReference type="SAM" id="MobiDB-lite"/>
    </source>
</evidence>